<dbReference type="HOGENOM" id="CLU_032118_2_1_10"/>
<feature type="transmembrane region" description="Helical" evidence="7">
    <location>
        <begin position="121"/>
        <end position="140"/>
    </location>
</feature>
<dbReference type="PANTHER" id="PTHR30176">
    <property type="entry name" value="FERREDOXIN-TYPE PROTEIN NAPH"/>
    <property type="match status" value="1"/>
</dbReference>
<dbReference type="eggNOG" id="COG0348">
    <property type="taxonomic scope" value="Bacteria"/>
</dbReference>
<accession>Q3AQV6</accession>
<reference evidence="9" key="1">
    <citation type="submission" date="2005-08" db="EMBL/GenBank/DDBJ databases">
        <title>Complete sequence of Chlorobium chlorochromatii CaD3.</title>
        <authorList>
            <person name="Copeland A."/>
            <person name="Lucas S."/>
            <person name="Lapidus A."/>
            <person name="Barry K."/>
            <person name="Detter J.C."/>
            <person name="Glavina T."/>
            <person name="Hammon N."/>
            <person name="Israni S."/>
            <person name="Pitluck S."/>
            <person name="Bryant D."/>
            <person name="Schmutz J."/>
            <person name="Larimer F."/>
            <person name="Land M."/>
            <person name="Kyrpides N."/>
            <person name="Ivanova N."/>
            <person name="Richardson P."/>
        </authorList>
    </citation>
    <scope>NUCLEOTIDE SEQUENCE [LARGE SCALE GENOMIC DNA]</scope>
    <source>
        <strain evidence="9">CaD3</strain>
    </source>
</reference>
<dbReference type="GO" id="GO:0046872">
    <property type="term" value="F:metal ion binding"/>
    <property type="evidence" value="ECO:0007669"/>
    <property type="project" value="UniProtKB-KW"/>
</dbReference>
<evidence type="ECO:0000259" key="8">
    <source>
        <dbReference type="PROSITE" id="PS51379"/>
    </source>
</evidence>
<keyword evidence="3" id="KW-0479">Metal-binding</keyword>
<dbReference type="EMBL" id="CP000108">
    <property type="protein sequence ID" value="ABB28619.1"/>
    <property type="molecule type" value="Genomic_DNA"/>
</dbReference>
<dbReference type="KEGG" id="cch:Cag_1359"/>
<dbReference type="PROSITE" id="PS00198">
    <property type="entry name" value="4FE4S_FER_1"/>
    <property type="match status" value="1"/>
</dbReference>
<evidence type="ECO:0000256" key="3">
    <source>
        <dbReference type="ARBA" id="ARBA00022723"/>
    </source>
</evidence>
<evidence type="ECO:0000256" key="5">
    <source>
        <dbReference type="ARBA" id="ARBA00023004"/>
    </source>
</evidence>
<keyword evidence="7" id="KW-1133">Transmembrane helix</keyword>
<evidence type="ECO:0000256" key="7">
    <source>
        <dbReference type="SAM" id="Phobius"/>
    </source>
</evidence>
<evidence type="ECO:0000256" key="4">
    <source>
        <dbReference type="ARBA" id="ARBA00022982"/>
    </source>
</evidence>
<feature type="domain" description="4Fe-4S ferredoxin-type" evidence="8">
    <location>
        <begin position="198"/>
        <end position="227"/>
    </location>
</feature>
<evidence type="ECO:0000256" key="1">
    <source>
        <dbReference type="ARBA" id="ARBA00022448"/>
    </source>
</evidence>
<dbReference type="PANTHER" id="PTHR30176:SF3">
    <property type="entry name" value="FERREDOXIN-TYPE PROTEIN NAPH"/>
    <property type="match status" value="1"/>
</dbReference>
<organism evidence="9">
    <name type="scientific">Chlorobium chlorochromatii (strain CaD3)</name>
    <dbReference type="NCBI Taxonomy" id="340177"/>
    <lineage>
        <taxon>Bacteria</taxon>
        <taxon>Pseudomonadati</taxon>
        <taxon>Chlorobiota</taxon>
        <taxon>Chlorobiia</taxon>
        <taxon>Chlorobiales</taxon>
        <taxon>Chlorobiaceae</taxon>
        <taxon>Chlorobium/Pelodictyon group</taxon>
        <taxon>Chlorobium</taxon>
    </lineage>
</organism>
<keyword evidence="6" id="KW-0411">Iron-sulfur</keyword>
<dbReference type="Pfam" id="PF12801">
    <property type="entry name" value="Fer4_5"/>
    <property type="match status" value="2"/>
</dbReference>
<feature type="transmembrane region" description="Helical" evidence="7">
    <location>
        <begin position="267"/>
        <end position="286"/>
    </location>
</feature>
<keyword evidence="1" id="KW-0813">Transport</keyword>
<keyword evidence="7" id="KW-0472">Membrane</keyword>
<dbReference type="AlphaFoldDB" id="Q3AQV6"/>
<feature type="transmembrane region" description="Helical" evidence="7">
    <location>
        <begin position="146"/>
        <end position="167"/>
    </location>
</feature>
<dbReference type="InterPro" id="IPR017900">
    <property type="entry name" value="4Fe4S_Fe_S_CS"/>
</dbReference>
<evidence type="ECO:0000256" key="2">
    <source>
        <dbReference type="ARBA" id="ARBA00022485"/>
    </source>
</evidence>
<keyword evidence="2" id="KW-0004">4Fe-4S</keyword>
<sequence length="381" mass="42593">MMQAKNKKTHIGVWKRRRRIAEIAQAILLTAIPFITINGHSILRFDIPTLKLYFLGTVFWIRELYLLVGMVLIFLLFIGFITAIFGRIWCGWLCPQTVLLDLSQTIARFIGKKQEQLVQRILLIPFAALIAFTLICYFVPPAETLQSLFSAPIITAFFVALWIALYLELAFLGRGFCTSICPYAMLQNMLFDKETLVIEYDISRDSTCMKCDDCVTVCPVGIDIKKGLNSACIACAECIDACKTINDKRHVPPFPNYKGTILRAKSLWLGGVTALAAIGLAALIWSRPPFDVVVTRNAQPLPPGINRYSLTMYNNSSKPIEVELSSPDNVMLLGNHTFQLAPFGSINSSVMVKASSKNMPDQIELRFNGNDSSAIREVGFF</sequence>
<keyword evidence="7" id="KW-0812">Transmembrane</keyword>
<proteinExistence type="predicted"/>
<dbReference type="GO" id="GO:0005886">
    <property type="term" value="C:plasma membrane"/>
    <property type="evidence" value="ECO:0007669"/>
    <property type="project" value="TreeGrafter"/>
</dbReference>
<dbReference type="Gene3D" id="3.30.70.20">
    <property type="match status" value="1"/>
</dbReference>
<feature type="transmembrane region" description="Helical" evidence="7">
    <location>
        <begin position="63"/>
        <end position="85"/>
    </location>
</feature>
<dbReference type="Pfam" id="PF13746">
    <property type="entry name" value="Fer4_18"/>
    <property type="match status" value="1"/>
</dbReference>
<keyword evidence="5" id="KW-0408">Iron</keyword>
<dbReference type="STRING" id="340177.Cag_1359"/>
<dbReference type="InterPro" id="IPR017896">
    <property type="entry name" value="4Fe4S_Fe-S-bd"/>
</dbReference>
<evidence type="ECO:0000313" key="9">
    <source>
        <dbReference type="EMBL" id="ABB28619.1"/>
    </source>
</evidence>
<keyword evidence="4" id="KW-0249">Electron transport</keyword>
<dbReference type="InterPro" id="IPR051684">
    <property type="entry name" value="Electron_Trans/Redox"/>
</dbReference>
<dbReference type="PROSITE" id="PS51379">
    <property type="entry name" value="4FE4S_FER_2"/>
    <property type="match status" value="1"/>
</dbReference>
<gene>
    <name evidence="9" type="ordered locus">Cag_1359</name>
</gene>
<dbReference type="GO" id="GO:0051539">
    <property type="term" value="F:4 iron, 4 sulfur cluster binding"/>
    <property type="evidence" value="ECO:0007669"/>
    <property type="project" value="UniProtKB-KW"/>
</dbReference>
<protein>
    <submittedName>
        <fullName evidence="9">Polyferredoxin-like protein</fullName>
    </submittedName>
</protein>
<dbReference type="SUPFAM" id="SSF54862">
    <property type="entry name" value="4Fe-4S ferredoxins"/>
    <property type="match status" value="1"/>
</dbReference>
<feature type="transmembrane region" description="Helical" evidence="7">
    <location>
        <begin position="20"/>
        <end position="43"/>
    </location>
</feature>
<name>Q3AQV6_CHLCH</name>
<evidence type="ECO:0000256" key="6">
    <source>
        <dbReference type="ARBA" id="ARBA00023014"/>
    </source>
</evidence>